<sequence length="55" mass="6271">MGAFFGHFAFAFIESRASDCIDAHFKSLSDWTSKLVCQHLNWVISHPIWSFIGPN</sequence>
<reference evidence="1" key="1">
    <citation type="submission" date="2022-03" db="EMBL/GenBank/DDBJ databases">
        <authorList>
            <person name="Brunel B."/>
        </authorList>
    </citation>
    <scope>NUCLEOTIDE SEQUENCE</scope>
    <source>
        <strain evidence="1">STM4922sample</strain>
    </source>
</reference>
<evidence type="ECO:0000313" key="1">
    <source>
        <dbReference type="EMBL" id="CAH2403040.1"/>
    </source>
</evidence>
<evidence type="ECO:0000313" key="2">
    <source>
        <dbReference type="Proteomes" id="UP001152604"/>
    </source>
</evidence>
<dbReference type="EMBL" id="CAKXZS010000024">
    <property type="protein sequence ID" value="CAH2403040.1"/>
    <property type="molecule type" value="Genomic_DNA"/>
</dbReference>
<dbReference type="Proteomes" id="UP001152604">
    <property type="component" value="Unassembled WGS sequence"/>
</dbReference>
<protein>
    <submittedName>
        <fullName evidence="1">Uncharacterized protein</fullName>
    </submittedName>
</protein>
<name>A0ABN8JYE9_9HYPH</name>
<accession>A0ABN8JYE9</accession>
<comment type="caution">
    <text evidence="1">The sequence shown here is derived from an EMBL/GenBank/DDBJ whole genome shotgun (WGS) entry which is preliminary data.</text>
</comment>
<gene>
    <name evidence="1" type="ORF">MES4922_300182</name>
</gene>
<keyword evidence="2" id="KW-1185">Reference proteome</keyword>
<proteinExistence type="predicted"/>
<organism evidence="1 2">
    <name type="scientific">Mesorhizobium ventifaucium</name>
    <dbReference type="NCBI Taxonomy" id="666020"/>
    <lineage>
        <taxon>Bacteria</taxon>
        <taxon>Pseudomonadati</taxon>
        <taxon>Pseudomonadota</taxon>
        <taxon>Alphaproteobacteria</taxon>
        <taxon>Hyphomicrobiales</taxon>
        <taxon>Phyllobacteriaceae</taxon>
        <taxon>Mesorhizobium</taxon>
    </lineage>
</organism>